<comment type="function">
    <text evidence="9">The phosphoenolpyruvate-dependent sugar phosphotransferase system (sugar PTS), a major carbohydrate active transport system, catalyzes the phosphorylation of incoming sugar substrates concomitantly with their translocation across the cell membrane. The enzyme II UlaABC PTS system is involved in ascorbate transport.</text>
</comment>
<dbReference type="Gene3D" id="3.40.930.10">
    <property type="entry name" value="Mannitol-specific EII, Chain A"/>
    <property type="match status" value="1"/>
</dbReference>
<dbReference type="Gene3D" id="1.10.1790.10">
    <property type="entry name" value="PRD domain"/>
    <property type="match status" value="1"/>
</dbReference>
<evidence type="ECO:0000313" key="16">
    <source>
        <dbReference type="Proteomes" id="UP000216498"/>
    </source>
</evidence>
<evidence type="ECO:0000256" key="9">
    <source>
        <dbReference type="ARBA" id="ARBA00037387"/>
    </source>
</evidence>
<dbReference type="Pfam" id="PF05043">
    <property type="entry name" value="Mga"/>
    <property type="match status" value="1"/>
</dbReference>
<dbReference type="GO" id="GO:0016301">
    <property type="term" value="F:kinase activity"/>
    <property type="evidence" value="ECO:0007669"/>
    <property type="project" value="UniProtKB-KW"/>
</dbReference>
<dbReference type="InterPro" id="IPR002178">
    <property type="entry name" value="PTS_EIIA_type-2_dom"/>
</dbReference>
<comment type="subcellular location">
    <subcellularLocation>
        <location evidence="1">Cytoplasm</location>
    </subcellularLocation>
</comment>
<keyword evidence="6" id="KW-0598">Phosphotransferase system</keyword>
<feature type="domain" description="PRD" evidence="14">
    <location>
        <begin position="184"/>
        <end position="284"/>
    </location>
</feature>
<dbReference type="InterPro" id="IPR036634">
    <property type="entry name" value="PRD_sf"/>
</dbReference>
<feature type="domain" description="PRD" evidence="14">
    <location>
        <begin position="288"/>
        <end position="395"/>
    </location>
</feature>
<keyword evidence="8" id="KW-0010">Activator</keyword>
<comment type="caution">
    <text evidence="15">The sequence shown here is derived from an EMBL/GenBank/DDBJ whole genome shotgun (WGS) entry which is preliminary data.</text>
</comment>
<evidence type="ECO:0000256" key="10">
    <source>
        <dbReference type="ARBA" id="ARBA00041175"/>
    </source>
</evidence>
<dbReference type="PANTHER" id="PTHR36203:SF1">
    <property type="entry name" value="ASCORBATE-SPECIFIC PTS SYSTEM EIIA COMPONENT"/>
    <property type="match status" value="1"/>
</dbReference>
<evidence type="ECO:0000256" key="4">
    <source>
        <dbReference type="ARBA" id="ARBA00022553"/>
    </source>
</evidence>
<evidence type="ECO:0000259" key="14">
    <source>
        <dbReference type="PROSITE" id="PS51372"/>
    </source>
</evidence>
<dbReference type="GO" id="GO:0006355">
    <property type="term" value="P:regulation of DNA-templated transcription"/>
    <property type="evidence" value="ECO:0007669"/>
    <property type="project" value="InterPro"/>
</dbReference>
<dbReference type="CDD" id="cd05568">
    <property type="entry name" value="PTS_IIB_bgl_like"/>
    <property type="match status" value="1"/>
</dbReference>
<dbReference type="PROSITE" id="PS51099">
    <property type="entry name" value="PTS_EIIB_TYPE_2"/>
    <property type="match status" value="1"/>
</dbReference>
<dbReference type="InterPro" id="IPR013011">
    <property type="entry name" value="PTS_EIIB_2"/>
</dbReference>
<evidence type="ECO:0000256" key="2">
    <source>
        <dbReference type="ARBA" id="ARBA00022448"/>
    </source>
</evidence>
<evidence type="ECO:0000259" key="12">
    <source>
        <dbReference type="PROSITE" id="PS51094"/>
    </source>
</evidence>
<dbReference type="PROSITE" id="PS00372">
    <property type="entry name" value="PTS_EIIA_TYPE_2_HIS"/>
    <property type="match status" value="1"/>
</dbReference>
<dbReference type="InterPro" id="IPR016152">
    <property type="entry name" value="PTrfase/Anion_transptr"/>
</dbReference>
<dbReference type="SUPFAM" id="SSF63520">
    <property type="entry name" value="PTS-regulatory domain, PRD"/>
    <property type="match status" value="2"/>
</dbReference>
<evidence type="ECO:0000259" key="13">
    <source>
        <dbReference type="PROSITE" id="PS51099"/>
    </source>
</evidence>
<proteinExistence type="predicted"/>
<dbReference type="SUPFAM" id="SSF55804">
    <property type="entry name" value="Phoshotransferase/anion transport protein"/>
    <property type="match status" value="1"/>
</dbReference>
<dbReference type="Pfam" id="PF00874">
    <property type="entry name" value="PRD"/>
    <property type="match status" value="2"/>
</dbReference>
<keyword evidence="4" id="KW-0597">Phosphoprotein</keyword>
<keyword evidence="2" id="KW-0813">Transport</keyword>
<keyword evidence="3" id="KW-0963">Cytoplasm</keyword>
<evidence type="ECO:0000256" key="8">
    <source>
        <dbReference type="ARBA" id="ARBA00023159"/>
    </source>
</evidence>
<accession>A0A265NAN2</accession>
<dbReference type="PROSITE" id="PS51372">
    <property type="entry name" value="PRD_2"/>
    <property type="match status" value="2"/>
</dbReference>
<protein>
    <recommendedName>
        <fullName evidence="10">Ascorbate-specific PTS system EIIA component</fullName>
    </recommendedName>
    <alternativeName>
        <fullName evidence="11">Ascorbate-specific phosphotransferase enzyme IIA component</fullName>
    </alternativeName>
</protein>
<evidence type="ECO:0000313" key="15">
    <source>
        <dbReference type="EMBL" id="OZU88356.1"/>
    </source>
</evidence>
<dbReference type="GO" id="GO:0005737">
    <property type="term" value="C:cytoplasm"/>
    <property type="evidence" value="ECO:0007669"/>
    <property type="project" value="UniProtKB-SubCell"/>
</dbReference>
<dbReference type="PROSITE" id="PS51094">
    <property type="entry name" value="PTS_EIIA_TYPE_2"/>
    <property type="match status" value="1"/>
</dbReference>
<dbReference type="GO" id="GO:0008982">
    <property type="term" value="F:protein-N(PI)-phosphohistidine-sugar phosphotransferase activity"/>
    <property type="evidence" value="ECO:0007669"/>
    <property type="project" value="InterPro"/>
</dbReference>
<dbReference type="OrthoDB" id="369398at2"/>
<evidence type="ECO:0000256" key="6">
    <source>
        <dbReference type="ARBA" id="ARBA00022683"/>
    </source>
</evidence>
<feature type="domain" description="PTS EIIA type-2" evidence="12">
    <location>
        <begin position="542"/>
        <end position="682"/>
    </location>
</feature>
<organism evidence="15 16">
    <name type="scientific">Virgibacillus indicus</name>
    <dbReference type="NCBI Taxonomy" id="2024554"/>
    <lineage>
        <taxon>Bacteria</taxon>
        <taxon>Bacillati</taxon>
        <taxon>Bacillota</taxon>
        <taxon>Bacilli</taxon>
        <taxon>Bacillales</taxon>
        <taxon>Bacillaceae</taxon>
        <taxon>Virgibacillus</taxon>
    </lineage>
</organism>
<dbReference type="GO" id="GO:0009401">
    <property type="term" value="P:phosphoenolpyruvate-dependent sugar phosphotransferase system"/>
    <property type="evidence" value="ECO:0007669"/>
    <property type="project" value="UniProtKB-KW"/>
</dbReference>
<dbReference type="CDD" id="cd00211">
    <property type="entry name" value="PTS_IIA_fru"/>
    <property type="match status" value="1"/>
</dbReference>
<dbReference type="AlphaFoldDB" id="A0A265NAN2"/>
<feature type="domain" description="PTS EIIB type-2" evidence="13">
    <location>
        <begin position="400"/>
        <end position="487"/>
    </location>
</feature>
<keyword evidence="16" id="KW-1185">Reference proteome</keyword>
<evidence type="ECO:0000256" key="3">
    <source>
        <dbReference type="ARBA" id="ARBA00022490"/>
    </source>
</evidence>
<gene>
    <name evidence="15" type="ORF">CIL03_11950</name>
</gene>
<dbReference type="InterPro" id="IPR007737">
    <property type="entry name" value="Mga_HTH"/>
</dbReference>
<evidence type="ECO:0000256" key="1">
    <source>
        <dbReference type="ARBA" id="ARBA00004496"/>
    </source>
</evidence>
<evidence type="ECO:0000256" key="5">
    <source>
        <dbReference type="ARBA" id="ARBA00022679"/>
    </source>
</evidence>
<evidence type="ECO:0000256" key="7">
    <source>
        <dbReference type="ARBA" id="ARBA00022777"/>
    </source>
</evidence>
<sequence length="684" mass="79299">MELDDRSKKILDDLLSNPSTSSKDLEKKYKLTRRQLGYSINKINDWLDESKLSPIERTRQGHFIIDQTVFTNLASEQPNASPADMNILSEDQRVYMIVMMILSNEELSLFHFTSELEVSKNTVLSDLKRAQEFVSRLDLNIRYSRRLGYLIEGKEFNIRKLLTNVISKLLNMTNGADRICELANIQEHEITEINNRIDNVEKKLTIQFTDEKVAIMPYTLILVLERIKKGHIVDPFYIGYEELSDTKEYLATEEILYDIEDIPMEERMFITLYLLTANVYWSEFLTEETIPNLKQAIDDMLRLFEKRAIIFIQDREQLLNKLLLHIKPAYYRIKYHLTEVNDVELSVSKEFMELHHLVQQSTEPLEELIGEKIPESETTYLTMLIGGWLSKQGDSIQEKVKAIVVCPKGVSVSRLMFSELRELFPEFVFLDSLSVREFVNYKLDYDIIFSPVVLETKKKLFIASSFLEREEKIRLRKQVMLETHGYIPSDIDIEELINIVKNHADIKDEQRLRKNLYRYIHRDDTAQVKNQEKALPAAGLDELITPGNITLRQSVSSWDEAIRIAANPLVESGHIETRYVDAIISHYDKDPYIVIGPNIAIPHAAPDEGVNDVSMSLLRLENGVIFTEDYSINLIVIIAAVDKQKHLKALMQLMKLAGSDEDRNAIIHSDSREEIFKIINKYSV</sequence>
<dbReference type="PANTHER" id="PTHR36203">
    <property type="entry name" value="ASCORBATE-SPECIFIC PTS SYSTEM EIIA COMPONENT"/>
    <property type="match status" value="1"/>
</dbReference>
<keyword evidence="7" id="KW-0418">Kinase</keyword>
<dbReference type="InterPro" id="IPR051351">
    <property type="entry name" value="Ascorbate-PTS_EIIA_comp"/>
</dbReference>
<reference evidence="15 16" key="1">
    <citation type="submission" date="2017-08" db="EMBL/GenBank/DDBJ databases">
        <title>Virgibacillus indicus sp. nov. and Virgibacillus profoundi sp. nov, two moderately halophilic bacteria isolated from marine sediment by using the Microfluidic Streak Plate.</title>
        <authorList>
            <person name="Xu B."/>
            <person name="Hu B."/>
            <person name="Wang J."/>
            <person name="Zhu Y."/>
            <person name="Huang L."/>
            <person name="Du W."/>
            <person name="Huang Y."/>
        </authorList>
    </citation>
    <scope>NUCLEOTIDE SEQUENCE [LARGE SCALE GENOMIC DNA]</scope>
    <source>
        <strain evidence="15 16">IO3-P2-C2</strain>
    </source>
</reference>
<dbReference type="RefSeq" id="WP_094886095.1">
    <property type="nucleotide sequence ID" value="NZ_NPMS01000005.1"/>
</dbReference>
<dbReference type="EMBL" id="NPMS01000005">
    <property type="protein sequence ID" value="OZU88356.1"/>
    <property type="molecule type" value="Genomic_DNA"/>
</dbReference>
<evidence type="ECO:0000256" key="11">
    <source>
        <dbReference type="ARBA" id="ARBA00042072"/>
    </source>
</evidence>
<name>A0A265NAN2_9BACI</name>
<keyword evidence="5" id="KW-0808">Transferase</keyword>
<dbReference type="Pfam" id="PF00359">
    <property type="entry name" value="PTS_EIIA_2"/>
    <property type="match status" value="1"/>
</dbReference>
<dbReference type="InterPro" id="IPR011608">
    <property type="entry name" value="PRD"/>
</dbReference>
<dbReference type="Proteomes" id="UP000216498">
    <property type="component" value="Unassembled WGS sequence"/>
</dbReference>